<comment type="catalytic activity">
    <reaction evidence="8 10">
        <text>a 2'-deoxyribonucleoside 5'-diphosphate + [thioredoxin]-disulfide + H2O = a ribonucleoside 5'-diphosphate + [thioredoxin]-dithiol</text>
        <dbReference type="Rhea" id="RHEA:23252"/>
        <dbReference type="Rhea" id="RHEA-COMP:10698"/>
        <dbReference type="Rhea" id="RHEA-COMP:10700"/>
        <dbReference type="ChEBI" id="CHEBI:15377"/>
        <dbReference type="ChEBI" id="CHEBI:29950"/>
        <dbReference type="ChEBI" id="CHEBI:50058"/>
        <dbReference type="ChEBI" id="CHEBI:57930"/>
        <dbReference type="ChEBI" id="CHEBI:73316"/>
        <dbReference type="EC" id="1.17.4.1"/>
    </reaction>
</comment>
<organism evidence="12 13">
    <name type="scientific">Psychrilyobacter piezotolerans</name>
    <dbReference type="NCBI Taxonomy" id="2293438"/>
    <lineage>
        <taxon>Bacteria</taxon>
        <taxon>Fusobacteriati</taxon>
        <taxon>Fusobacteriota</taxon>
        <taxon>Fusobacteriia</taxon>
        <taxon>Fusobacteriales</taxon>
        <taxon>Fusobacteriaceae</taxon>
        <taxon>Psychrilyobacter</taxon>
    </lineage>
</organism>
<evidence type="ECO:0000313" key="13">
    <source>
        <dbReference type="Proteomes" id="UP000263486"/>
    </source>
</evidence>
<evidence type="ECO:0000256" key="5">
    <source>
        <dbReference type="ARBA" id="ARBA00022840"/>
    </source>
</evidence>
<dbReference type="NCBIfam" id="TIGR02506">
    <property type="entry name" value="NrdE_NrdA"/>
    <property type="match status" value="1"/>
</dbReference>
<evidence type="ECO:0000256" key="4">
    <source>
        <dbReference type="ARBA" id="ARBA00022741"/>
    </source>
</evidence>
<dbReference type="PRINTS" id="PR01183">
    <property type="entry name" value="RIBORDTASEM1"/>
</dbReference>
<dbReference type="SUPFAM" id="SSF51998">
    <property type="entry name" value="PFL-like glycyl radical enzymes"/>
    <property type="match status" value="1"/>
</dbReference>
<evidence type="ECO:0000256" key="2">
    <source>
        <dbReference type="ARBA" id="ARBA00012274"/>
    </source>
</evidence>
<evidence type="ECO:0000256" key="8">
    <source>
        <dbReference type="ARBA" id="ARBA00047754"/>
    </source>
</evidence>
<dbReference type="InterPro" id="IPR008926">
    <property type="entry name" value="RNR_R1-su_N"/>
</dbReference>
<keyword evidence="6 10" id="KW-0560">Oxidoreductase</keyword>
<feature type="domain" description="ATP-cone" evidence="11">
    <location>
        <begin position="3"/>
        <end position="92"/>
    </location>
</feature>
<dbReference type="InterPro" id="IPR000788">
    <property type="entry name" value="RNR_lg_C"/>
</dbReference>
<keyword evidence="5 9" id="KW-0067">ATP-binding</keyword>
<dbReference type="PROSITE" id="PS00089">
    <property type="entry name" value="RIBORED_LARGE"/>
    <property type="match status" value="1"/>
</dbReference>
<dbReference type="InterPro" id="IPR013346">
    <property type="entry name" value="NrdE_NrdA_C"/>
</dbReference>
<dbReference type="EC" id="1.17.4.1" evidence="2 10"/>
<dbReference type="Pfam" id="PF00317">
    <property type="entry name" value="Ribonuc_red_lgN"/>
    <property type="match status" value="1"/>
</dbReference>
<comment type="caution">
    <text evidence="12">The sequence shown here is derived from an EMBL/GenBank/DDBJ whole genome shotgun (WGS) entry which is preliminary data.</text>
</comment>
<proteinExistence type="inferred from homology"/>
<dbReference type="Pfam" id="PF03477">
    <property type="entry name" value="ATP-cone"/>
    <property type="match status" value="1"/>
</dbReference>
<evidence type="ECO:0000256" key="10">
    <source>
        <dbReference type="RuleBase" id="RU003410"/>
    </source>
</evidence>
<evidence type="ECO:0000313" key="12">
    <source>
        <dbReference type="EMBL" id="REI41673.1"/>
    </source>
</evidence>
<dbReference type="Proteomes" id="UP000263486">
    <property type="component" value="Unassembled WGS sequence"/>
</dbReference>
<dbReference type="SUPFAM" id="SSF48168">
    <property type="entry name" value="R1 subunit of ribonucleotide reductase, N-terminal domain"/>
    <property type="match status" value="1"/>
</dbReference>
<sequence>MNRMVINRDGVREPIDVDKIREKLIKGCEGLDINMVELESHIDTIYQENITTKRIQESLINLTVSMTNFESSHWTNVGGRLLMMEIEREVYHGRGYAYNDFYKTITDLCKNDLYDNRLLDYTEKEINELNKHMVPDRDMNYDYAGANMFVNRYLTKYRGEVWELPQEVFMAVSMMLSLNEKKDRVEKVKKFYDVLSQKKISLATPILANLRVPNGNLASCFISAVDDNIESIFYNVDSVAKISKNGGGVGVNLSRIRGKGSVVNGYLNASGGVIPWIKIINDTAVAVNQQGRRAGAVTVALDTWHIDMEQFLELQSENGDQRGKSYDVYPQVVVSDLFMKRVEENQNWTLFDPYEVRKKYDVELCELYGDEFEDIYRTLEKDESLQIVKKISARELLKEIMKTQIETGMPYIFFKDTANRLNHNPHRGMIGNGNLCMESFSNFSPTKKFTATREDNIGISKNTLGEVHTCNLLSLNLAEIEDIELEEISILAVRLLDNTIELTKSPLRESDRHNELYRTVGVGAMGLSDYLAYRYLMYEESAEEVDKLFEKIALYTLKGSALLARERGQYKLFSGSSWDRGIFFGKEKQYYIDNSEIANEWAEVFEMVAAYGIRNGELTAVAPNTSTSLLMGATASVNPVFSRFFIEKNQKGAVPRVVKHLNDRSWFYSEAKKIDPKEYVHVMSKISRWITQGVSMELLYDLNKDIKAKDIYDTIMTAWKTQCKSIYYTRTIQKNSNIVREKEECESCSG</sequence>
<gene>
    <name evidence="12" type="ORF">DYH56_05890</name>
</gene>
<name>A0ABX9KID5_9FUSO</name>
<accession>A0ABX9KID5</accession>
<dbReference type="EMBL" id="QUAJ01000008">
    <property type="protein sequence ID" value="REI41673.1"/>
    <property type="molecule type" value="Genomic_DNA"/>
</dbReference>
<evidence type="ECO:0000259" key="11">
    <source>
        <dbReference type="PROSITE" id="PS51161"/>
    </source>
</evidence>
<keyword evidence="3" id="KW-0021">Allosteric enzyme</keyword>
<dbReference type="GO" id="GO:0004748">
    <property type="term" value="F:ribonucleoside-diphosphate reductase activity, thioredoxin disulfide as acceptor"/>
    <property type="evidence" value="ECO:0007669"/>
    <property type="project" value="UniProtKB-EC"/>
</dbReference>
<keyword evidence="4 9" id="KW-0547">Nucleotide-binding</keyword>
<evidence type="ECO:0000256" key="1">
    <source>
        <dbReference type="ARBA" id="ARBA00010406"/>
    </source>
</evidence>
<dbReference type="PANTHER" id="PTHR11573:SF6">
    <property type="entry name" value="RIBONUCLEOSIDE-DIPHOSPHATE REDUCTASE LARGE SUBUNIT"/>
    <property type="match status" value="1"/>
</dbReference>
<dbReference type="InterPro" id="IPR039718">
    <property type="entry name" value="Rrm1"/>
</dbReference>
<keyword evidence="7 10" id="KW-0215">Deoxyribonucleotide synthesis</keyword>
<dbReference type="Pfam" id="PF02867">
    <property type="entry name" value="Ribonuc_red_lgC"/>
    <property type="match status" value="1"/>
</dbReference>
<evidence type="ECO:0000256" key="9">
    <source>
        <dbReference type="PROSITE-ProRule" id="PRU00492"/>
    </source>
</evidence>
<dbReference type="InterPro" id="IPR005144">
    <property type="entry name" value="ATP-cone_dom"/>
</dbReference>
<dbReference type="PANTHER" id="PTHR11573">
    <property type="entry name" value="RIBONUCLEOSIDE-DIPHOSPHATE REDUCTASE LARGE CHAIN"/>
    <property type="match status" value="1"/>
</dbReference>
<evidence type="ECO:0000256" key="6">
    <source>
        <dbReference type="ARBA" id="ARBA00023002"/>
    </source>
</evidence>
<keyword evidence="13" id="KW-1185">Reference proteome</keyword>
<dbReference type="InterPro" id="IPR013509">
    <property type="entry name" value="RNR_lsu_N"/>
</dbReference>
<dbReference type="RefSeq" id="WP_114641941.1">
    <property type="nucleotide sequence ID" value="NZ_JAACIO010000008.1"/>
</dbReference>
<dbReference type="PROSITE" id="PS51161">
    <property type="entry name" value="ATP_CONE"/>
    <property type="match status" value="1"/>
</dbReference>
<evidence type="ECO:0000256" key="7">
    <source>
        <dbReference type="ARBA" id="ARBA00023116"/>
    </source>
</evidence>
<protein>
    <recommendedName>
        <fullName evidence="2 10">Ribonucleoside-diphosphate reductase</fullName>
        <ecNumber evidence="2 10">1.17.4.1</ecNumber>
    </recommendedName>
</protein>
<reference evidence="12 13" key="1">
    <citation type="submission" date="2018-08" db="EMBL/GenBank/DDBJ databases">
        <title>Draft genome sequence of Psychrilyobacter sp. strain SD5 isolated from Black Sea water.</title>
        <authorList>
            <person name="Yadav S."/>
            <person name="Villanueva L."/>
            <person name="Damste J.S.S."/>
        </authorList>
    </citation>
    <scope>NUCLEOTIDE SEQUENCE [LARGE SCALE GENOMIC DNA]</scope>
    <source>
        <strain evidence="12 13">SD5</strain>
    </source>
</reference>
<comment type="function">
    <text evidence="10">Provides the precursors necessary for DNA synthesis. Catalyzes the biosynthesis of deoxyribonucleotides from the corresponding ribonucleotides.</text>
</comment>
<comment type="similarity">
    <text evidence="1 10">Belongs to the ribonucleoside diphosphate reductase large chain family.</text>
</comment>
<dbReference type="Gene3D" id="3.20.70.20">
    <property type="match status" value="1"/>
</dbReference>
<evidence type="ECO:0000256" key="3">
    <source>
        <dbReference type="ARBA" id="ARBA00022533"/>
    </source>
</evidence>